<dbReference type="InterPro" id="IPR011051">
    <property type="entry name" value="RmlC_Cupin_sf"/>
</dbReference>
<evidence type="ECO:0000313" key="3">
    <source>
        <dbReference type="Proteomes" id="UP001210720"/>
    </source>
</evidence>
<keyword evidence="3" id="KW-1185">Reference proteome</keyword>
<protein>
    <submittedName>
        <fullName evidence="2">Cupin domain-containing protein</fullName>
    </submittedName>
</protein>
<gene>
    <name evidence="2" type="ORF">PFY00_13080</name>
</gene>
<reference evidence="2 3" key="1">
    <citation type="submission" date="2023-01" db="EMBL/GenBank/DDBJ databases">
        <title>Thalassococcus onchidii sp. nov., isolated from a marine invertebrate from the South China Sea.</title>
        <authorList>
            <person name="Xu S."/>
            <person name="Liu Z."/>
            <person name="Xu Y."/>
        </authorList>
    </citation>
    <scope>NUCLEOTIDE SEQUENCE [LARGE SCALE GENOMIC DNA]</scope>
    <source>
        <strain evidence="2 3">KCTC 32084</strain>
    </source>
</reference>
<feature type="domain" description="Cupin type-2" evidence="1">
    <location>
        <begin position="50"/>
        <end position="110"/>
    </location>
</feature>
<dbReference type="Gene3D" id="2.60.120.10">
    <property type="entry name" value="Jelly Rolls"/>
    <property type="match status" value="1"/>
</dbReference>
<sequence length="159" mass="17693">MAKRYAYLPPGGGPNYEWSADHTYVKVSAADTGGQYTLMEDNLKANFALGLHLHRYHAETFYILEGRVDFFIDGDWMTAEPGTCIHIPPGVEHACCLAKGCEGGRMLMIYQPSGFDGYLNELSAMSEADFEDTAKMEALNAKYDIVNIGPLPERDREES</sequence>
<dbReference type="InterPro" id="IPR053146">
    <property type="entry name" value="QDO-like"/>
</dbReference>
<dbReference type="InterPro" id="IPR014710">
    <property type="entry name" value="RmlC-like_jellyroll"/>
</dbReference>
<dbReference type="RefSeq" id="WP_271433018.1">
    <property type="nucleotide sequence ID" value="NZ_JAQIOY010000004.1"/>
</dbReference>
<dbReference type="SUPFAM" id="SSF51182">
    <property type="entry name" value="RmlC-like cupins"/>
    <property type="match status" value="1"/>
</dbReference>
<organism evidence="2 3">
    <name type="scientific">Thalassococcus lentus</name>
    <dbReference type="NCBI Taxonomy" id="1210524"/>
    <lineage>
        <taxon>Bacteria</taxon>
        <taxon>Pseudomonadati</taxon>
        <taxon>Pseudomonadota</taxon>
        <taxon>Alphaproteobacteria</taxon>
        <taxon>Rhodobacterales</taxon>
        <taxon>Roseobacteraceae</taxon>
        <taxon>Thalassococcus</taxon>
    </lineage>
</organism>
<accession>A0ABT4XUY3</accession>
<dbReference type="InterPro" id="IPR013096">
    <property type="entry name" value="Cupin_2"/>
</dbReference>
<comment type="caution">
    <text evidence="2">The sequence shown here is derived from an EMBL/GenBank/DDBJ whole genome shotgun (WGS) entry which is preliminary data.</text>
</comment>
<dbReference type="PANTHER" id="PTHR36440">
    <property type="entry name" value="PUTATIVE (AFU_ORTHOLOGUE AFUA_8G07350)-RELATED"/>
    <property type="match status" value="1"/>
</dbReference>
<proteinExistence type="predicted"/>
<evidence type="ECO:0000313" key="2">
    <source>
        <dbReference type="EMBL" id="MDA7425660.1"/>
    </source>
</evidence>
<name>A0ABT4XUY3_9RHOB</name>
<dbReference type="Pfam" id="PF07883">
    <property type="entry name" value="Cupin_2"/>
    <property type="match status" value="1"/>
</dbReference>
<dbReference type="EMBL" id="JAQIOY010000004">
    <property type="protein sequence ID" value="MDA7425660.1"/>
    <property type="molecule type" value="Genomic_DNA"/>
</dbReference>
<dbReference type="Proteomes" id="UP001210720">
    <property type="component" value="Unassembled WGS sequence"/>
</dbReference>
<evidence type="ECO:0000259" key="1">
    <source>
        <dbReference type="Pfam" id="PF07883"/>
    </source>
</evidence>
<dbReference type="PANTHER" id="PTHR36440:SF1">
    <property type="entry name" value="PUTATIVE (AFU_ORTHOLOGUE AFUA_8G07350)-RELATED"/>
    <property type="match status" value="1"/>
</dbReference>